<reference evidence="8" key="1">
    <citation type="submission" date="2025-08" db="UniProtKB">
        <authorList>
            <consortium name="RefSeq"/>
        </authorList>
    </citation>
    <scope>IDENTIFICATION</scope>
</reference>
<dbReference type="FunCoup" id="A0A1S3AMC4">
    <property type="interactions" value="92"/>
</dbReference>
<evidence type="ECO:0000313" key="8">
    <source>
        <dbReference type="RefSeq" id="XP_007537242.1"/>
    </source>
</evidence>
<comment type="similarity">
    <text evidence="2">Belongs to the BEX family.</text>
</comment>
<proteinExistence type="inferred from homology"/>
<dbReference type="eggNOG" id="ENOG502TDUR">
    <property type="taxonomic scope" value="Eukaryota"/>
</dbReference>
<dbReference type="OMA" id="WAIPSRH"/>
<dbReference type="GO" id="GO:0030334">
    <property type="term" value="P:regulation of cell migration"/>
    <property type="evidence" value="ECO:0007669"/>
    <property type="project" value="Ensembl"/>
</dbReference>
<evidence type="ECO:0000256" key="2">
    <source>
        <dbReference type="ARBA" id="ARBA00010976"/>
    </source>
</evidence>
<comment type="subcellular location">
    <subcellularLocation>
        <location evidence="1">Cytoplasm</location>
    </subcellularLocation>
</comment>
<dbReference type="GO" id="GO:1904428">
    <property type="term" value="P:negative regulation of tubulin deacetylation"/>
    <property type="evidence" value="ECO:0007669"/>
    <property type="project" value="Ensembl"/>
</dbReference>
<protein>
    <submittedName>
        <fullName evidence="8">Protein BEX4</fullName>
    </submittedName>
</protein>
<gene>
    <name evidence="8" type="primary">BEX4</name>
</gene>
<evidence type="ECO:0000256" key="1">
    <source>
        <dbReference type="ARBA" id="ARBA00004496"/>
    </source>
</evidence>
<evidence type="ECO:0000256" key="4">
    <source>
        <dbReference type="ARBA" id="ARBA00022833"/>
    </source>
</evidence>
<name>A0A1S3AMC4_ERIEU</name>
<dbReference type="AlphaFoldDB" id="A0A1S3AMC4"/>
<dbReference type="PANTHER" id="PTHR13987:SF3">
    <property type="entry name" value="PROTEIN BEX4"/>
    <property type="match status" value="1"/>
</dbReference>
<keyword evidence="5" id="KW-0832">Ubl conjugation</keyword>
<dbReference type="GO" id="GO:0005829">
    <property type="term" value="C:cytosol"/>
    <property type="evidence" value="ECO:0007669"/>
    <property type="project" value="Ensembl"/>
</dbReference>
<dbReference type="Proteomes" id="UP001652624">
    <property type="component" value="Chromosome X"/>
</dbReference>
<dbReference type="GO" id="GO:0005654">
    <property type="term" value="C:nucleoplasm"/>
    <property type="evidence" value="ECO:0007669"/>
    <property type="project" value="Ensembl"/>
</dbReference>
<dbReference type="RefSeq" id="XP_007537242.1">
    <property type="nucleotide sequence ID" value="XM_007537180.3"/>
</dbReference>
<dbReference type="PIRSF" id="PIRSF008633">
    <property type="entry name" value="BEX"/>
    <property type="match status" value="1"/>
</dbReference>
<dbReference type="GeneID" id="103126286"/>
<evidence type="ECO:0000256" key="5">
    <source>
        <dbReference type="ARBA" id="ARBA00022843"/>
    </source>
</evidence>
<dbReference type="GO" id="GO:0007059">
    <property type="term" value="P:chromosome segregation"/>
    <property type="evidence" value="ECO:0007669"/>
    <property type="project" value="Ensembl"/>
</dbReference>
<dbReference type="GO" id="GO:0043014">
    <property type="term" value="F:alpha-tubulin binding"/>
    <property type="evidence" value="ECO:0007669"/>
    <property type="project" value="Ensembl"/>
</dbReference>
<dbReference type="GO" id="GO:0005874">
    <property type="term" value="C:microtubule"/>
    <property type="evidence" value="ECO:0007669"/>
    <property type="project" value="Ensembl"/>
</dbReference>
<dbReference type="STRING" id="9365.ENSEEUP00000009480"/>
<evidence type="ECO:0000256" key="3">
    <source>
        <dbReference type="ARBA" id="ARBA00022490"/>
    </source>
</evidence>
<sequence length="119" mass="13893">MMSKEKQALKNLKVEENDQEQNEGVEQAAAPNGEESRHLGGKGEGQKPAKRGLVKRFVPSFRWIIPSKHTDRSEVKDDAERFVGQMMEVRRKTKEQQVRHYKRFQTPEPDNHYDFCLIP</sequence>
<evidence type="ECO:0000313" key="7">
    <source>
        <dbReference type="Proteomes" id="UP001652624"/>
    </source>
</evidence>
<organism evidence="7 8">
    <name type="scientific">Erinaceus europaeus</name>
    <name type="common">Western European hedgehog</name>
    <dbReference type="NCBI Taxonomy" id="9365"/>
    <lineage>
        <taxon>Eukaryota</taxon>
        <taxon>Metazoa</taxon>
        <taxon>Chordata</taxon>
        <taxon>Craniata</taxon>
        <taxon>Vertebrata</taxon>
        <taxon>Euteleostomi</taxon>
        <taxon>Mammalia</taxon>
        <taxon>Eutheria</taxon>
        <taxon>Laurasiatheria</taxon>
        <taxon>Eulipotyphla</taxon>
        <taxon>Erinaceidae</taxon>
        <taxon>Erinaceinae</taxon>
        <taxon>Erinaceus</taxon>
    </lineage>
</organism>
<dbReference type="Pfam" id="PF04538">
    <property type="entry name" value="BEX"/>
    <property type="match status" value="1"/>
</dbReference>
<dbReference type="InParanoid" id="A0A1S3AMC4"/>
<feature type="region of interest" description="Disordered" evidence="6">
    <location>
        <begin position="1"/>
        <end position="52"/>
    </location>
</feature>
<evidence type="ECO:0000256" key="6">
    <source>
        <dbReference type="SAM" id="MobiDB-lite"/>
    </source>
</evidence>
<dbReference type="CTD" id="56271"/>
<dbReference type="InterPro" id="IPR007623">
    <property type="entry name" value="BEX"/>
</dbReference>
<dbReference type="PANTHER" id="PTHR13987">
    <property type="entry name" value="PROTEIN BEX4"/>
    <property type="match status" value="1"/>
</dbReference>
<dbReference type="InterPro" id="IPR021156">
    <property type="entry name" value="TF_A-like/BEX"/>
</dbReference>
<dbReference type="GO" id="GO:0000922">
    <property type="term" value="C:spindle pole"/>
    <property type="evidence" value="ECO:0007669"/>
    <property type="project" value="Ensembl"/>
</dbReference>
<keyword evidence="7" id="KW-1185">Reference proteome</keyword>
<keyword evidence="4" id="KW-0862">Zinc</keyword>
<feature type="compositionally biased region" description="Basic and acidic residues" evidence="6">
    <location>
        <begin position="1"/>
        <end position="16"/>
    </location>
</feature>
<accession>A0A1S3AMC4</accession>
<dbReference type="GO" id="GO:0042127">
    <property type="term" value="P:regulation of cell population proliferation"/>
    <property type="evidence" value="ECO:0007669"/>
    <property type="project" value="Ensembl"/>
</dbReference>
<keyword evidence="3" id="KW-0963">Cytoplasm</keyword>
<dbReference type="OrthoDB" id="9836927at2759"/>
<dbReference type="GO" id="GO:0042826">
    <property type="term" value="F:histone deacetylase binding"/>
    <property type="evidence" value="ECO:0007669"/>
    <property type="project" value="Ensembl"/>
</dbReference>